<evidence type="ECO:0000256" key="1">
    <source>
        <dbReference type="SAM" id="MobiDB-lite"/>
    </source>
</evidence>
<name>A0ABP4DV67_9ACTN</name>
<feature type="region of interest" description="Disordered" evidence="1">
    <location>
        <begin position="1"/>
        <end position="26"/>
    </location>
</feature>
<evidence type="ECO:0008006" key="5">
    <source>
        <dbReference type="Google" id="ProtNLM"/>
    </source>
</evidence>
<dbReference type="Proteomes" id="UP001500037">
    <property type="component" value="Unassembled WGS sequence"/>
</dbReference>
<protein>
    <recommendedName>
        <fullName evidence="5">DUF2568 domain-containing protein</fullName>
    </recommendedName>
</protein>
<feature type="transmembrane region" description="Helical" evidence="2">
    <location>
        <begin position="46"/>
        <end position="65"/>
    </location>
</feature>
<dbReference type="EMBL" id="BAAALF010000341">
    <property type="protein sequence ID" value="GAA1069612.1"/>
    <property type="molecule type" value="Genomic_DNA"/>
</dbReference>
<keyword evidence="2" id="KW-1133">Transmembrane helix</keyword>
<comment type="caution">
    <text evidence="3">The sequence shown here is derived from an EMBL/GenBank/DDBJ whole genome shotgun (WGS) entry which is preliminary data.</text>
</comment>
<evidence type="ECO:0000313" key="3">
    <source>
        <dbReference type="EMBL" id="GAA1069612.1"/>
    </source>
</evidence>
<accession>A0ABP4DV67</accession>
<gene>
    <name evidence="3" type="ORF">GCM10009665_77100</name>
</gene>
<feature type="transmembrane region" description="Helical" evidence="2">
    <location>
        <begin position="77"/>
        <end position="94"/>
    </location>
</feature>
<evidence type="ECO:0000313" key="4">
    <source>
        <dbReference type="Proteomes" id="UP001500037"/>
    </source>
</evidence>
<reference evidence="4" key="1">
    <citation type="journal article" date="2019" name="Int. J. Syst. Evol. Microbiol.">
        <title>The Global Catalogue of Microorganisms (GCM) 10K type strain sequencing project: providing services to taxonomists for standard genome sequencing and annotation.</title>
        <authorList>
            <consortium name="The Broad Institute Genomics Platform"/>
            <consortium name="The Broad Institute Genome Sequencing Center for Infectious Disease"/>
            <person name="Wu L."/>
            <person name="Ma J."/>
        </authorList>
    </citation>
    <scope>NUCLEOTIDE SEQUENCE [LARGE SCALE GENOMIC DNA]</scope>
    <source>
        <strain evidence="4">JCM 13004</strain>
    </source>
</reference>
<proteinExistence type="predicted"/>
<sequence length="148" mass="15260">MIQGGRYGHPEPPGQAGVRGVGRIEPGRTGPDPVGATVIWHAVKDANAALAFLVELAVYAAAGYWGFTRGGGLPKRLLLAVGAPALLIVVWALFGAPSATHPVHGAARALLELCWFGSGAAALGISRGPRAALWFIAAYLLGTVIQFI</sequence>
<evidence type="ECO:0000256" key="2">
    <source>
        <dbReference type="SAM" id="Phobius"/>
    </source>
</evidence>
<dbReference type="Pfam" id="PF10823">
    <property type="entry name" value="DUF2568"/>
    <property type="match status" value="1"/>
</dbReference>
<keyword evidence="2" id="KW-0472">Membrane</keyword>
<keyword evidence="2" id="KW-0812">Transmembrane</keyword>
<organism evidence="3 4">
    <name type="scientific">Kitasatospora nipponensis</name>
    <dbReference type="NCBI Taxonomy" id="258049"/>
    <lineage>
        <taxon>Bacteria</taxon>
        <taxon>Bacillati</taxon>
        <taxon>Actinomycetota</taxon>
        <taxon>Actinomycetes</taxon>
        <taxon>Kitasatosporales</taxon>
        <taxon>Streptomycetaceae</taxon>
        <taxon>Kitasatospora</taxon>
    </lineage>
</organism>
<dbReference type="InterPro" id="IPR021214">
    <property type="entry name" value="DUF2568"/>
</dbReference>
<keyword evidence="4" id="KW-1185">Reference proteome</keyword>